<organism evidence="2 3">
    <name type="scientific">Thlaspi arvense</name>
    <name type="common">Field penny-cress</name>
    <dbReference type="NCBI Taxonomy" id="13288"/>
    <lineage>
        <taxon>Eukaryota</taxon>
        <taxon>Viridiplantae</taxon>
        <taxon>Streptophyta</taxon>
        <taxon>Embryophyta</taxon>
        <taxon>Tracheophyta</taxon>
        <taxon>Spermatophyta</taxon>
        <taxon>Magnoliopsida</taxon>
        <taxon>eudicotyledons</taxon>
        <taxon>Gunneridae</taxon>
        <taxon>Pentapetalae</taxon>
        <taxon>rosids</taxon>
        <taxon>malvids</taxon>
        <taxon>Brassicales</taxon>
        <taxon>Brassicaceae</taxon>
        <taxon>Thlaspideae</taxon>
        <taxon>Thlaspi</taxon>
    </lineage>
</organism>
<keyword evidence="3" id="KW-1185">Reference proteome</keyword>
<dbReference type="CDD" id="cd22157">
    <property type="entry name" value="F-box_AtFBW1-like"/>
    <property type="match status" value="1"/>
</dbReference>
<dbReference type="Pfam" id="PF08268">
    <property type="entry name" value="FBA_3"/>
    <property type="match status" value="1"/>
</dbReference>
<evidence type="ECO:0000313" key="3">
    <source>
        <dbReference type="Proteomes" id="UP000836841"/>
    </source>
</evidence>
<dbReference type="PANTHER" id="PTHR31111:SF17">
    <property type="entry name" value="F-BOX DOMAIN-CONTAINING PROTEIN"/>
    <property type="match status" value="1"/>
</dbReference>
<dbReference type="AlphaFoldDB" id="A0AAU9T7R3"/>
<dbReference type="InterPro" id="IPR013187">
    <property type="entry name" value="F-box-assoc_dom_typ3"/>
</dbReference>
<evidence type="ECO:0000259" key="1">
    <source>
        <dbReference type="PROSITE" id="PS50181"/>
    </source>
</evidence>
<proteinExistence type="predicted"/>
<name>A0AAU9T7R3_THLAR</name>
<dbReference type="Proteomes" id="UP000836841">
    <property type="component" value="Chromosome 7"/>
</dbReference>
<dbReference type="InterPro" id="IPR001810">
    <property type="entry name" value="F-box_dom"/>
</dbReference>
<dbReference type="Pfam" id="PF00646">
    <property type="entry name" value="F-box"/>
    <property type="match status" value="1"/>
</dbReference>
<reference evidence="2 3" key="1">
    <citation type="submission" date="2022-03" db="EMBL/GenBank/DDBJ databases">
        <authorList>
            <person name="Nunn A."/>
            <person name="Chopra R."/>
            <person name="Nunn A."/>
            <person name="Contreras Garrido A."/>
        </authorList>
    </citation>
    <scope>NUCLEOTIDE SEQUENCE [LARGE SCALE GENOMIC DNA]</scope>
</reference>
<feature type="domain" description="F-box" evidence="1">
    <location>
        <begin position="34"/>
        <end position="83"/>
    </location>
</feature>
<accession>A0AAU9T7R3</accession>
<dbReference type="InterPro" id="IPR017451">
    <property type="entry name" value="F-box-assoc_interact_dom"/>
</dbReference>
<dbReference type="Gene3D" id="1.20.1280.50">
    <property type="match status" value="1"/>
</dbReference>
<evidence type="ECO:0000313" key="2">
    <source>
        <dbReference type="EMBL" id="CAH2078492.1"/>
    </source>
</evidence>
<sequence>MAFSFDLAVIIQRERRRKVIRRRRREEICKNHHEATREEIPFDLAIEILTRLPPKSLMRFKSVSELWSSLIRSQYFTNRFLKASSSPPRLYMWLGFENSEVFLSSSASHSPASDGTTMASFVVDQDWKISAVEDYTASHVYRGLMCFTSGPSAKIYNITTRQLVVLPDIEGSNIIPRDPEMIMYQIGHDPVHDRYKVVCTVSRRGDRAGGFLTFLSESWILPLGGGDGSSRWRKIPSRCPPHLPTTQGLTINGRVHYLAWGKVPYQVLVTIDIHSEEISILEVPHFIPFFNKTGLIEHGGRVALLHHWDLKDKCEMELWVMEDEEKNTWSKKTLVLHPSQMHMVCTTTNGEVIFVPDKRTFSSGAGKHMFKPQKTTSFYVFLYNLQKNHMTKVDIIESSNRCHTQTWDVIGFDDTENLMYL</sequence>
<dbReference type="PANTHER" id="PTHR31111">
    <property type="entry name" value="BNAA05G37150D PROTEIN-RELATED"/>
    <property type="match status" value="1"/>
</dbReference>
<dbReference type="NCBIfam" id="TIGR01640">
    <property type="entry name" value="F_box_assoc_1"/>
    <property type="match status" value="1"/>
</dbReference>
<dbReference type="EMBL" id="OU466863">
    <property type="protein sequence ID" value="CAH2078492.1"/>
    <property type="molecule type" value="Genomic_DNA"/>
</dbReference>
<dbReference type="SUPFAM" id="SSF81383">
    <property type="entry name" value="F-box domain"/>
    <property type="match status" value="1"/>
</dbReference>
<dbReference type="InterPro" id="IPR036047">
    <property type="entry name" value="F-box-like_dom_sf"/>
</dbReference>
<gene>
    <name evidence="2" type="ORF">TAV2_LOCUS22991</name>
</gene>
<dbReference type="PROSITE" id="PS50181">
    <property type="entry name" value="FBOX"/>
    <property type="match status" value="1"/>
</dbReference>
<dbReference type="SMART" id="SM00256">
    <property type="entry name" value="FBOX"/>
    <property type="match status" value="1"/>
</dbReference>
<protein>
    <recommendedName>
        <fullName evidence="1">F-box domain-containing protein</fullName>
    </recommendedName>
</protein>